<dbReference type="Pfam" id="PF13460">
    <property type="entry name" value="NAD_binding_10"/>
    <property type="match status" value="1"/>
</dbReference>
<dbReference type="PANTHER" id="PTHR14097">
    <property type="entry name" value="OXIDOREDUCTASE HTATIP2"/>
    <property type="match status" value="1"/>
</dbReference>
<dbReference type="Proteomes" id="UP001596105">
    <property type="component" value="Unassembled WGS sequence"/>
</dbReference>
<accession>A0ABW0LXA1</accession>
<protein>
    <submittedName>
        <fullName evidence="2">NAD(P)H-binding protein</fullName>
    </submittedName>
</protein>
<evidence type="ECO:0000259" key="1">
    <source>
        <dbReference type="Pfam" id="PF13460"/>
    </source>
</evidence>
<feature type="domain" description="NAD(P)-binding" evidence="1">
    <location>
        <begin position="12"/>
        <end position="122"/>
    </location>
</feature>
<sequence>MVSSSKTALVAGATGLIGKQLVRQLLDDPNYGRVIALSRKAIPADHPKLEVVAVSLETLAEVAPTLRADDWFCALGTTIKQAGSQEAFRRVDYEYPMALGRRAAASGASRFLLVSAAGASANSSIFYSRVKGELERDLGGLALPSLQIFRPSLLLGDREQIRRGEKLWSAVMKAVGPLLLGPLKRYRAIHGRTVAAAMIRAANGAGAGSGDATRAGSVSPDGKGTVLVRDGRWMAENGRL</sequence>
<keyword evidence="3" id="KW-1185">Reference proteome</keyword>
<reference evidence="3" key="1">
    <citation type="journal article" date="2019" name="Int. J. Syst. Evol. Microbiol.">
        <title>The Global Catalogue of Microorganisms (GCM) 10K type strain sequencing project: providing services to taxonomists for standard genome sequencing and annotation.</title>
        <authorList>
            <consortium name="The Broad Institute Genomics Platform"/>
            <consortium name="The Broad Institute Genome Sequencing Center for Infectious Disease"/>
            <person name="Wu L."/>
            <person name="Ma J."/>
        </authorList>
    </citation>
    <scope>NUCLEOTIDE SEQUENCE [LARGE SCALE GENOMIC DNA]</scope>
    <source>
        <strain evidence="3">CCUG 57113</strain>
    </source>
</reference>
<dbReference type="PANTHER" id="PTHR14097:SF7">
    <property type="entry name" value="OXIDOREDUCTASE HTATIP2"/>
    <property type="match status" value="1"/>
</dbReference>
<organism evidence="2 3">
    <name type="scientific">Cohnella suwonensis</name>
    <dbReference type="NCBI Taxonomy" id="696072"/>
    <lineage>
        <taxon>Bacteria</taxon>
        <taxon>Bacillati</taxon>
        <taxon>Bacillota</taxon>
        <taxon>Bacilli</taxon>
        <taxon>Bacillales</taxon>
        <taxon>Paenibacillaceae</taxon>
        <taxon>Cohnella</taxon>
    </lineage>
</organism>
<comment type="caution">
    <text evidence="2">The sequence shown here is derived from an EMBL/GenBank/DDBJ whole genome shotgun (WGS) entry which is preliminary data.</text>
</comment>
<dbReference type="InterPro" id="IPR036291">
    <property type="entry name" value="NAD(P)-bd_dom_sf"/>
</dbReference>
<proteinExistence type="predicted"/>
<evidence type="ECO:0000313" key="2">
    <source>
        <dbReference type="EMBL" id="MFC5470460.1"/>
    </source>
</evidence>
<name>A0ABW0LXA1_9BACL</name>
<dbReference type="SUPFAM" id="SSF51735">
    <property type="entry name" value="NAD(P)-binding Rossmann-fold domains"/>
    <property type="match status" value="1"/>
</dbReference>
<dbReference type="InterPro" id="IPR016040">
    <property type="entry name" value="NAD(P)-bd_dom"/>
</dbReference>
<dbReference type="EMBL" id="JBHSMH010000064">
    <property type="protein sequence ID" value="MFC5470460.1"/>
    <property type="molecule type" value="Genomic_DNA"/>
</dbReference>
<evidence type="ECO:0000313" key="3">
    <source>
        <dbReference type="Proteomes" id="UP001596105"/>
    </source>
</evidence>
<dbReference type="Gene3D" id="3.40.50.720">
    <property type="entry name" value="NAD(P)-binding Rossmann-like Domain"/>
    <property type="match status" value="1"/>
</dbReference>
<gene>
    <name evidence="2" type="ORF">ACFPPD_17330</name>
</gene>
<dbReference type="RefSeq" id="WP_209751290.1">
    <property type="nucleotide sequence ID" value="NZ_JBHSMH010000064.1"/>
</dbReference>